<evidence type="ECO:0000313" key="1">
    <source>
        <dbReference type="EMBL" id="SVD24790.1"/>
    </source>
</evidence>
<accession>A0A382TRV6</accession>
<proteinExistence type="predicted"/>
<dbReference type="EMBL" id="UINC01138688">
    <property type="protein sequence ID" value="SVD24790.1"/>
    <property type="molecule type" value="Genomic_DNA"/>
</dbReference>
<dbReference type="InterPro" id="IPR015797">
    <property type="entry name" value="NUDIX_hydrolase-like_dom_sf"/>
</dbReference>
<name>A0A382TRV6_9ZZZZ</name>
<protein>
    <submittedName>
        <fullName evidence="1">Uncharacterized protein</fullName>
    </submittedName>
</protein>
<sequence length="44" mass="4768">MPEYVVVYPVTSNDKVLMLEAYRHGVGGITCLFPGGLIDKGETP</sequence>
<gene>
    <name evidence="1" type="ORF">METZ01_LOCUS377644</name>
</gene>
<organism evidence="1">
    <name type="scientific">marine metagenome</name>
    <dbReference type="NCBI Taxonomy" id="408172"/>
    <lineage>
        <taxon>unclassified sequences</taxon>
        <taxon>metagenomes</taxon>
        <taxon>ecological metagenomes</taxon>
    </lineage>
</organism>
<reference evidence="1" key="1">
    <citation type="submission" date="2018-05" db="EMBL/GenBank/DDBJ databases">
        <authorList>
            <person name="Lanie J.A."/>
            <person name="Ng W.-L."/>
            <person name="Kazmierczak K.M."/>
            <person name="Andrzejewski T.M."/>
            <person name="Davidsen T.M."/>
            <person name="Wayne K.J."/>
            <person name="Tettelin H."/>
            <person name="Glass J.I."/>
            <person name="Rusch D."/>
            <person name="Podicherti R."/>
            <person name="Tsui H.-C.T."/>
            <person name="Winkler M.E."/>
        </authorList>
    </citation>
    <scope>NUCLEOTIDE SEQUENCE</scope>
</reference>
<dbReference type="Gene3D" id="3.90.79.10">
    <property type="entry name" value="Nucleoside Triphosphate Pyrophosphohydrolase"/>
    <property type="match status" value="1"/>
</dbReference>
<dbReference type="SUPFAM" id="SSF55811">
    <property type="entry name" value="Nudix"/>
    <property type="match status" value="1"/>
</dbReference>
<feature type="non-terminal residue" evidence="1">
    <location>
        <position position="44"/>
    </location>
</feature>
<dbReference type="AlphaFoldDB" id="A0A382TRV6"/>